<proteinExistence type="predicted"/>
<keyword evidence="1" id="KW-0812">Transmembrane</keyword>
<dbReference type="RefSeq" id="WP_353866538.1">
    <property type="nucleotide sequence ID" value="NZ_CP088295.1"/>
</dbReference>
<keyword evidence="1" id="KW-1133">Transmembrane helix</keyword>
<feature type="transmembrane region" description="Helical" evidence="1">
    <location>
        <begin position="32"/>
        <end position="51"/>
    </location>
</feature>
<keyword evidence="1" id="KW-0472">Membrane</keyword>
<gene>
    <name evidence="2" type="ORF">LRS13_11520</name>
</gene>
<reference evidence="3" key="1">
    <citation type="submission" date="2021-11" db="EMBL/GenBank/DDBJ databases">
        <title>Cultivation dependent microbiological survey of springs from the worlds oldest radium mine currently devoted to the extraction of radon-saturated water.</title>
        <authorList>
            <person name="Kapinusova G."/>
            <person name="Smrhova T."/>
            <person name="Strejcek M."/>
            <person name="Suman J."/>
            <person name="Jani K."/>
            <person name="Pajer P."/>
            <person name="Uhlik O."/>
        </authorList>
    </citation>
    <scope>NUCLEOTIDE SEQUENCE [LARGE SCALE GENOMIC DNA]</scope>
    <source>
        <strain evidence="3">J379</strain>
    </source>
</reference>
<accession>A0ABY5PNE8</accession>
<name>A0ABY5PNE8_9ACTN</name>
<evidence type="ECO:0000313" key="3">
    <source>
        <dbReference type="Proteomes" id="UP001058860"/>
    </source>
</evidence>
<organism evidence="2 3">
    <name type="scientific">Svornostia abyssi</name>
    <dbReference type="NCBI Taxonomy" id="2898438"/>
    <lineage>
        <taxon>Bacteria</taxon>
        <taxon>Bacillati</taxon>
        <taxon>Actinomycetota</taxon>
        <taxon>Thermoleophilia</taxon>
        <taxon>Solirubrobacterales</taxon>
        <taxon>Baekduiaceae</taxon>
        <taxon>Svornostia</taxon>
    </lineage>
</organism>
<protein>
    <submittedName>
        <fullName evidence="2">Uncharacterized protein</fullName>
    </submittedName>
</protein>
<keyword evidence="3" id="KW-1185">Reference proteome</keyword>
<feature type="transmembrane region" description="Helical" evidence="1">
    <location>
        <begin position="9"/>
        <end position="26"/>
    </location>
</feature>
<evidence type="ECO:0000313" key="2">
    <source>
        <dbReference type="EMBL" id="UUY06109.1"/>
    </source>
</evidence>
<dbReference type="Proteomes" id="UP001058860">
    <property type="component" value="Chromosome"/>
</dbReference>
<evidence type="ECO:0000256" key="1">
    <source>
        <dbReference type="SAM" id="Phobius"/>
    </source>
</evidence>
<dbReference type="EMBL" id="CP088295">
    <property type="protein sequence ID" value="UUY06109.1"/>
    <property type="molecule type" value="Genomic_DNA"/>
</dbReference>
<sequence>MSSHDLRHLLLALTAVGVLCVLPIALGAPIDLLLAAPVLLLALPLLAGRYLGEETLDRLARVVAARRRPRTVAALLSTARGPRVLLARGGALLARSLAVRPPPAAPVIR</sequence>